<comment type="subcellular location">
    <subcellularLocation>
        <location evidence="1 10">Cell outer membrane</location>
        <topology evidence="1 10">Multi-pass membrane protein</topology>
    </subcellularLocation>
</comment>
<protein>
    <submittedName>
        <fullName evidence="15">TonB-dependent receptor</fullName>
    </submittedName>
</protein>
<comment type="similarity">
    <text evidence="10 11">Belongs to the TonB-dependent receptor family.</text>
</comment>
<dbReference type="Proteomes" id="UP001279553">
    <property type="component" value="Unassembled WGS sequence"/>
</dbReference>
<dbReference type="AlphaFoldDB" id="A0AAW9DVL4"/>
<dbReference type="SUPFAM" id="SSF56935">
    <property type="entry name" value="Porins"/>
    <property type="match status" value="1"/>
</dbReference>
<keyword evidence="5 12" id="KW-0732">Signal</keyword>
<dbReference type="InterPro" id="IPR037066">
    <property type="entry name" value="Plug_dom_sf"/>
</dbReference>
<evidence type="ECO:0000256" key="6">
    <source>
        <dbReference type="ARBA" id="ARBA00023077"/>
    </source>
</evidence>
<gene>
    <name evidence="15" type="ORF">SIL87_18380</name>
</gene>
<keyword evidence="2 10" id="KW-0813">Transport</keyword>
<feature type="domain" description="TonB-dependent receptor-like beta-barrel" evidence="13">
    <location>
        <begin position="291"/>
        <end position="725"/>
    </location>
</feature>
<keyword evidence="9 10" id="KW-0998">Cell outer membrane</keyword>
<dbReference type="InterPro" id="IPR036942">
    <property type="entry name" value="Beta-barrel_TonB_sf"/>
</dbReference>
<comment type="caution">
    <text evidence="15">The sequence shown here is derived from an EMBL/GenBank/DDBJ whole genome shotgun (WGS) entry which is preliminary data.</text>
</comment>
<evidence type="ECO:0000313" key="16">
    <source>
        <dbReference type="Proteomes" id="UP001279553"/>
    </source>
</evidence>
<evidence type="ECO:0000256" key="4">
    <source>
        <dbReference type="ARBA" id="ARBA00022692"/>
    </source>
</evidence>
<proteinExistence type="inferred from homology"/>
<keyword evidence="6 11" id="KW-0798">TonB box</keyword>
<evidence type="ECO:0000313" key="15">
    <source>
        <dbReference type="EMBL" id="MDX5932723.1"/>
    </source>
</evidence>
<dbReference type="InterPro" id="IPR000531">
    <property type="entry name" value="Beta-barrel_TonB"/>
</dbReference>
<evidence type="ECO:0000256" key="5">
    <source>
        <dbReference type="ARBA" id="ARBA00022729"/>
    </source>
</evidence>
<evidence type="ECO:0000256" key="10">
    <source>
        <dbReference type="PROSITE-ProRule" id="PRU01360"/>
    </source>
</evidence>
<evidence type="ECO:0000256" key="7">
    <source>
        <dbReference type="ARBA" id="ARBA00023136"/>
    </source>
</evidence>
<dbReference type="GO" id="GO:0015344">
    <property type="term" value="F:siderophore uptake transmembrane transporter activity"/>
    <property type="evidence" value="ECO:0007669"/>
    <property type="project" value="TreeGrafter"/>
</dbReference>
<dbReference type="PANTHER" id="PTHR30069">
    <property type="entry name" value="TONB-DEPENDENT OUTER MEMBRANE RECEPTOR"/>
    <property type="match status" value="1"/>
</dbReference>
<evidence type="ECO:0000256" key="12">
    <source>
        <dbReference type="SAM" id="SignalP"/>
    </source>
</evidence>
<dbReference type="RefSeq" id="WP_319615576.1">
    <property type="nucleotide sequence ID" value="NZ_JAWXYB010000018.1"/>
</dbReference>
<organism evidence="15 16">
    <name type="scientific">Acidiphilium acidophilum</name>
    <name type="common">Thiobacillus acidophilus</name>
    <dbReference type="NCBI Taxonomy" id="76588"/>
    <lineage>
        <taxon>Bacteria</taxon>
        <taxon>Pseudomonadati</taxon>
        <taxon>Pseudomonadota</taxon>
        <taxon>Alphaproteobacteria</taxon>
        <taxon>Acetobacterales</taxon>
        <taxon>Acidocellaceae</taxon>
        <taxon>Acidiphilium</taxon>
    </lineage>
</organism>
<evidence type="ECO:0000256" key="1">
    <source>
        <dbReference type="ARBA" id="ARBA00004571"/>
    </source>
</evidence>
<keyword evidence="7 10" id="KW-0472">Membrane</keyword>
<sequence>MQPRPTPSRATKILLLSLSSTIALTAAAHAQVVTPASSAIDIKLIKKIERAERGTGSVSKEAVRNTSPVQSFQSVLKTVPGFTVRNTNPGNLTAGDTTFTYQGFNSDQVGMEFDGVPIINAFRGGTNGQGSDHALSPVASGQFDSVVIYSGANSPSETGINALGGTINYLPKLPTPQFYATISGHGGSYASNPEGGLDNGGISINSGALNSTGTELYGNFYHTNYQSYLKHVFSINNNAYLSALQPYDEGRSQFSFILINNAERAQQPETIPLALVQQYGSDFQYPLNISNNRTTTKSFTTIVGWRSIINQYVVARAKLFYTQDNNDRTAYSNAAYVGGFGGYPLPTSLKSYANPAPNGIPDNTYNPTALFGSSYNGTQYQRYIDNFNNIGVTPSLSFLLPHNTITVGGLYIHSQDHSAEYWYGAGNVPTTDGYNDAWDEHDLRNYADIYIQDHIRLLNNKLSITPGLKYYTVLTTSNDISGYYYNYAGTVKNRFNYSEPSFGVSYEALKNLDLYAHYGRVYKVPNISAYYSVIGNAPTPGLELVRPEYVDAIDTGVRYDIGKIKTTLAYFRRSFSNKFGYYYNNATGQTIQYNVGTALYQGATASIDAALTPQLSVYVNYDYTSAKYTSNYLANDGASVYNGELVGGVPLYNLNFGVQYKKSGLTTKLTDSLVGPWHMNTDLGSPAALPAVHPYNIVDLNIGYSWKTRSPYVHKWTLNAYVDNLFDTNYNPYEYQQIGGGPKGSPNYIAVETGAPVFIGLGLKLKLS</sequence>
<evidence type="ECO:0000256" key="3">
    <source>
        <dbReference type="ARBA" id="ARBA00022452"/>
    </source>
</evidence>
<dbReference type="GO" id="GO:0009279">
    <property type="term" value="C:cell outer membrane"/>
    <property type="evidence" value="ECO:0007669"/>
    <property type="project" value="UniProtKB-SubCell"/>
</dbReference>
<dbReference type="GO" id="GO:0044718">
    <property type="term" value="P:siderophore transmembrane transport"/>
    <property type="evidence" value="ECO:0007669"/>
    <property type="project" value="TreeGrafter"/>
</dbReference>
<keyword evidence="3 10" id="KW-1134">Transmembrane beta strand</keyword>
<name>A0AAW9DVL4_ACIAO</name>
<reference evidence="15 16" key="1">
    <citation type="submission" date="2023-11" db="EMBL/GenBank/DDBJ databases">
        <title>MicrobeMod: A computational toolkit for identifying prokaryotic methylation and restriction-modification with nanopore sequencing.</title>
        <authorList>
            <person name="Crits-Christoph A."/>
            <person name="Kang S.C."/>
            <person name="Lee H."/>
            <person name="Ostrov N."/>
        </authorList>
    </citation>
    <scope>NUCLEOTIDE SEQUENCE [LARGE SCALE GENOMIC DNA]</scope>
    <source>
        <strain evidence="15 16">DSMZ 700</strain>
    </source>
</reference>
<accession>A0AAW9DVL4</accession>
<evidence type="ECO:0000259" key="14">
    <source>
        <dbReference type="Pfam" id="PF07715"/>
    </source>
</evidence>
<dbReference type="Pfam" id="PF00593">
    <property type="entry name" value="TonB_dep_Rec_b-barrel"/>
    <property type="match status" value="1"/>
</dbReference>
<dbReference type="EMBL" id="JAWXYB010000018">
    <property type="protein sequence ID" value="MDX5932723.1"/>
    <property type="molecule type" value="Genomic_DNA"/>
</dbReference>
<dbReference type="PROSITE" id="PS52016">
    <property type="entry name" value="TONB_DEPENDENT_REC_3"/>
    <property type="match status" value="1"/>
</dbReference>
<evidence type="ECO:0000256" key="11">
    <source>
        <dbReference type="RuleBase" id="RU003357"/>
    </source>
</evidence>
<keyword evidence="8 15" id="KW-0675">Receptor</keyword>
<feature type="domain" description="TonB-dependent receptor plug" evidence="14">
    <location>
        <begin position="57"/>
        <end position="166"/>
    </location>
</feature>
<dbReference type="Gene3D" id="2.170.130.10">
    <property type="entry name" value="TonB-dependent receptor, plug domain"/>
    <property type="match status" value="1"/>
</dbReference>
<feature type="chain" id="PRO_5043959311" evidence="12">
    <location>
        <begin position="31"/>
        <end position="768"/>
    </location>
</feature>
<evidence type="ECO:0000256" key="2">
    <source>
        <dbReference type="ARBA" id="ARBA00022448"/>
    </source>
</evidence>
<evidence type="ECO:0000256" key="8">
    <source>
        <dbReference type="ARBA" id="ARBA00023170"/>
    </source>
</evidence>
<evidence type="ECO:0000256" key="9">
    <source>
        <dbReference type="ARBA" id="ARBA00023237"/>
    </source>
</evidence>
<dbReference type="Pfam" id="PF07715">
    <property type="entry name" value="Plug"/>
    <property type="match status" value="1"/>
</dbReference>
<dbReference type="Gene3D" id="2.40.170.20">
    <property type="entry name" value="TonB-dependent receptor, beta-barrel domain"/>
    <property type="match status" value="1"/>
</dbReference>
<keyword evidence="4 10" id="KW-0812">Transmembrane</keyword>
<feature type="signal peptide" evidence="12">
    <location>
        <begin position="1"/>
        <end position="30"/>
    </location>
</feature>
<dbReference type="InterPro" id="IPR012910">
    <property type="entry name" value="Plug_dom"/>
</dbReference>
<dbReference type="InterPro" id="IPR039426">
    <property type="entry name" value="TonB-dep_rcpt-like"/>
</dbReference>
<keyword evidence="16" id="KW-1185">Reference proteome</keyword>
<dbReference type="PANTHER" id="PTHR30069:SF29">
    <property type="entry name" value="HEMOGLOBIN AND HEMOGLOBIN-HAPTOGLOBIN-BINDING PROTEIN 1-RELATED"/>
    <property type="match status" value="1"/>
</dbReference>
<evidence type="ECO:0000259" key="13">
    <source>
        <dbReference type="Pfam" id="PF00593"/>
    </source>
</evidence>